<keyword evidence="1" id="KW-1133">Transmembrane helix</keyword>
<feature type="transmembrane region" description="Helical" evidence="1">
    <location>
        <begin position="12"/>
        <end position="37"/>
    </location>
</feature>
<keyword evidence="1" id="KW-0812">Transmembrane</keyword>
<protein>
    <submittedName>
        <fullName evidence="2">Uncharacterized protein</fullName>
    </submittedName>
</protein>
<evidence type="ECO:0000313" key="2">
    <source>
        <dbReference type="EMBL" id="JAR89604.1"/>
    </source>
</evidence>
<keyword evidence="1" id="KW-0472">Membrane</keyword>
<dbReference type="EMBL" id="GEGO01005800">
    <property type="protein sequence ID" value="JAR89604.1"/>
    <property type="molecule type" value="Transcribed_RNA"/>
</dbReference>
<accession>A0A147BFT9</accession>
<sequence>MPFLLSLSVVFIRIICYIVAFFTAEVSACLLPVCVFFMSQADLKFTRGLFSPLPALSHWSRGREDDEAYFLSLQAAGARSEPERSLGAQRRPVSSALQCCLAFCLVTFILINCYIVAFFTAQVSACLLPVCVFFMSQADLHFTRGLSLRSPFFHAHKL</sequence>
<name>A0A147BFT9_IXORI</name>
<proteinExistence type="predicted"/>
<feature type="transmembrane region" description="Helical" evidence="1">
    <location>
        <begin position="93"/>
        <end position="111"/>
    </location>
</feature>
<organism evidence="2">
    <name type="scientific">Ixodes ricinus</name>
    <name type="common">Common tick</name>
    <name type="synonym">Acarus ricinus</name>
    <dbReference type="NCBI Taxonomy" id="34613"/>
    <lineage>
        <taxon>Eukaryota</taxon>
        <taxon>Metazoa</taxon>
        <taxon>Ecdysozoa</taxon>
        <taxon>Arthropoda</taxon>
        <taxon>Chelicerata</taxon>
        <taxon>Arachnida</taxon>
        <taxon>Acari</taxon>
        <taxon>Parasitiformes</taxon>
        <taxon>Ixodida</taxon>
        <taxon>Ixodoidea</taxon>
        <taxon>Ixodidae</taxon>
        <taxon>Ixodinae</taxon>
        <taxon>Ixodes</taxon>
    </lineage>
</organism>
<reference evidence="2" key="1">
    <citation type="journal article" date="2018" name="PLoS Negl. Trop. Dis.">
        <title>Sialome diversity of ticks revealed by RNAseq of single tick salivary glands.</title>
        <authorList>
            <person name="Perner J."/>
            <person name="Kropackova S."/>
            <person name="Kopacek P."/>
            <person name="Ribeiro J.M."/>
        </authorList>
    </citation>
    <scope>NUCLEOTIDE SEQUENCE</scope>
    <source>
        <strain evidence="2">Siblings of single egg batch collected in Ceske Budejovice</strain>
        <tissue evidence="2">Salivary glands</tissue>
    </source>
</reference>
<dbReference type="AlphaFoldDB" id="A0A147BFT9"/>
<evidence type="ECO:0000256" key="1">
    <source>
        <dbReference type="SAM" id="Phobius"/>
    </source>
</evidence>